<name>A0A8K0N410_COCNU</name>
<comment type="caution">
    <text evidence="7">The sequence shown here is derived from an EMBL/GenBank/DDBJ whole genome shotgun (WGS) entry which is preliminary data.</text>
</comment>
<feature type="transmembrane region" description="Helical" evidence="6">
    <location>
        <begin position="6"/>
        <end position="26"/>
    </location>
</feature>
<evidence type="ECO:0000256" key="4">
    <source>
        <dbReference type="ARBA" id="ARBA00022989"/>
    </source>
</evidence>
<evidence type="ECO:0000313" key="7">
    <source>
        <dbReference type="EMBL" id="KAG1348231.1"/>
    </source>
</evidence>
<dbReference type="Gene3D" id="1.20.1740.10">
    <property type="entry name" value="Amino acid/polyamine transporter I"/>
    <property type="match status" value="2"/>
</dbReference>
<dbReference type="PANTHER" id="PTHR43243:SF1">
    <property type="entry name" value="CATIONIC AMINO ACID TRANSPORTER 1"/>
    <property type="match status" value="1"/>
</dbReference>
<evidence type="ECO:0008006" key="9">
    <source>
        <dbReference type="Google" id="ProtNLM"/>
    </source>
</evidence>
<keyword evidence="3 6" id="KW-0812">Transmembrane</keyword>
<reference evidence="7" key="1">
    <citation type="journal article" date="2017" name="Gigascience">
        <title>The genome draft of coconut (Cocos nucifera).</title>
        <authorList>
            <person name="Xiao Y."/>
            <person name="Xu P."/>
            <person name="Fan H."/>
            <person name="Baudouin L."/>
            <person name="Xia W."/>
            <person name="Bocs S."/>
            <person name="Xu J."/>
            <person name="Li Q."/>
            <person name="Guo A."/>
            <person name="Zhou L."/>
            <person name="Li J."/>
            <person name="Wu Y."/>
            <person name="Ma Z."/>
            <person name="Armero A."/>
            <person name="Issali A.E."/>
            <person name="Liu N."/>
            <person name="Peng M."/>
            <person name="Yang Y."/>
        </authorList>
    </citation>
    <scope>NUCLEOTIDE SEQUENCE</scope>
    <source>
        <tissue evidence="7">Spear leaf of Hainan Tall coconut</tissue>
    </source>
</reference>
<evidence type="ECO:0000256" key="2">
    <source>
        <dbReference type="ARBA" id="ARBA00008572"/>
    </source>
</evidence>
<dbReference type="GO" id="GO:0005886">
    <property type="term" value="C:plasma membrane"/>
    <property type="evidence" value="ECO:0007669"/>
    <property type="project" value="TreeGrafter"/>
</dbReference>
<feature type="transmembrane region" description="Helical" evidence="6">
    <location>
        <begin position="443"/>
        <end position="461"/>
    </location>
</feature>
<dbReference type="OrthoDB" id="3900342at2759"/>
<protein>
    <recommendedName>
        <fullName evidence="9">Cationic amino acid transporter C-terminal domain-containing protein</fullName>
    </recommendedName>
</protein>
<organism evidence="7 8">
    <name type="scientific">Cocos nucifera</name>
    <name type="common">Coconut palm</name>
    <dbReference type="NCBI Taxonomy" id="13894"/>
    <lineage>
        <taxon>Eukaryota</taxon>
        <taxon>Viridiplantae</taxon>
        <taxon>Streptophyta</taxon>
        <taxon>Embryophyta</taxon>
        <taxon>Tracheophyta</taxon>
        <taxon>Spermatophyta</taxon>
        <taxon>Magnoliopsida</taxon>
        <taxon>Liliopsida</taxon>
        <taxon>Arecaceae</taxon>
        <taxon>Arecoideae</taxon>
        <taxon>Cocoseae</taxon>
        <taxon>Attaleinae</taxon>
        <taxon>Cocos</taxon>
    </lineage>
</organism>
<dbReference type="GO" id="GO:0005313">
    <property type="term" value="F:L-glutamate transmembrane transporter activity"/>
    <property type="evidence" value="ECO:0007669"/>
    <property type="project" value="TreeGrafter"/>
</dbReference>
<feature type="transmembrane region" description="Helical" evidence="6">
    <location>
        <begin position="231"/>
        <end position="254"/>
    </location>
</feature>
<evidence type="ECO:0000256" key="6">
    <source>
        <dbReference type="SAM" id="Phobius"/>
    </source>
</evidence>
<evidence type="ECO:0000256" key="1">
    <source>
        <dbReference type="ARBA" id="ARBA00004141"/>
    </source>
</evidence>
<feature type="transmembrane region" description="Helical" evidence="6">
    <location>
        <begin position="199"/>
        <end position="219"/>
    </location>
</feature>
<dbReference type="Pfam" id="PF13520">
    <property type="entry name" value="AA_permease_2"/>
    <property type="match status" value="2"/>
</dbReference>
<feature type="transmembrane region" description="Helical" evidence="6">
    <location>
        <begin position="38"/>
        <end position="60"/>
    </location>
</feature>
<keyword evidence="4 6" id="KW-1133">Transmembrane helix</keyword>
<keyword evidence="5 6" id="KW-0472">Membrane</keyword>
<evidence type="ECO:0000256" key="5">
    <source>
        <dbReference type="ARBA" id="ARBA00023136"/>
    </source>
</evidence>
<evidence type="ECO:0000256" key="3">
    <source>
        <dbReference type="ARBA" id="ARBA00022692"/>
    </source>
</evidence>
<feature type="transmembrane region" description="Helical" evidence="6">
    <location>
        <begin position="540"/>
        <end position="563"/>
    </location>
</feature>
<feature type="transmembrane region" description="Helical" evidence="6">
    <location>
        <begin position="468"/>
        <end position="488"/>
    </location>
</feature>
<comment type="similarity">
    <text evidence="2">Belongs to the amino acid-polyamine-organocation (APC) superfamily. Cationic amino acid transporter (CAT) (TC 2.A.3.3) family.</text>
</comment>
<proteinExistence type="inferred from homology"/>
<keyword evidence="8" id="KW-1185">Reference proteome</keyword>
<dbReference type="InterPro" id="IPR002293">
    <property type="entry name" value="AA/rel_permease1"/>
</dbReference>
<dbReference type="AlphaFoldDB" id="A0A8K0N410"/>
<feature type="transmembrane region" description="Helical" evidence="6">
    <location>
        <begin position="508"/>
        <end position="528"/>
    </location>
</feature>
<feature type="transmembrane region" description="Helical" evidence="6">
    <location>
        <begin position="134"/>
        <end position="152"/>
    </location>
</feature>
<feature type="transmembrane region" description="Helical" evidence="6">
    <location>
        <begin position="159"/>
        <end position="179"/>
    </location>
</feature>
<feature type="transmembrane region" description="Helical" evidence="6">
    <location>
        <begin position="632"/>
        <end position="655"/>
    </location>
</feature>
<evidence type="ECO:0000313" key="8">
    <source>
        <dbReference type="Proteomes" id="UP000797356"/>
    </source>
</evidence>
<feature type="transmembrane region" description="Helical" evidence="6">
    <location>
        <begin position="693"/>
        <end position="713"/>
    </location>
</feature>
<accession>A0A8K0N410</accession>
<feature type="transmembrane region" description="Helical" evidence="6">
    <location>
        <begin position="667"/>
        <end position="687"/>
    </location>
</feature>
<reference evidence="7" key="2">
    <citation type="submission" date="2019-07" db="EMBL/GenBank/DDBJ databases">
        <authorList>
            <person name="Yang Y."/>
            <person name="Bocs S."/>
            <person name="Baudouin L."/>
        </authorList>
    </citation>
    <scope>NUCLEOTIDE SEQUENCE</scope>
    <source>
        <tissue evidence="7">Spear leaf of Hainan Tall coconut</tissue>
    </source>
</reference>
<dbReference type="EMBL" id="CM017877">
    <property type="protein sequence ID" value="KAG1348231.1"/>
    <property type="molecule type" value="Genomic_DNA"/>
</dbReference>
<sequence length="759" mass="82252">MLRDLSWWDLMWFGVGGIVGAGIFVLTGLEARTDAGPAVFLSYAISGLAAMLSVFCYTEFAVEIPVAGGSFAYLRVELGDFVAFKAAGNIPFEYIVSEAAVARSWSSCLATLFNQKPDFFRIVAPRLAEDYNHLDPMAVLVIIAVSALAVVGTKSSSRFNSIATLFHLLVIAFIVIAGFSQADAANFRPFAPFGAPGLFKASAVLFFAYVGFDAISTMAEETKNPGRDIPIGLVGSMSITTLIYRLLALTLPLVQQHTQIDVHAPFSVSFQAVGLGWAKHIVALGALKGMTTVLLGAAVGQVHCPDPYGATLAGRSERQEWHPHQRHHRPGLRHRHLCLLHQAQHPRQPPLHLHSGLAAMLSVFCYTEFAVEIPVAGGSFAYLRVELGDFVAFKAAGNIPFEYIVSEAAVARSWSSCLATLFNQKPDFFRIVAPRLAEDYNHLDPMAVLVIIAVSALAVVGTKSSSRFNSIATLFHLLVIAFIVIAGFSQADAANFRPFAPFGAPGLFKASAVLFFAYVGFDAISTMAEETKNPGRDIPIGLVGSMSITTLIYRLLALTLPLVQQHTQIDVHAPFSVSFQAWARYIARTHMVPPWLAEVNAKSGTPINATIVLGSATAIFAFFTKLSILANLLSISTLFIFSFVALAVLVRRCYMSGETSDSERNKLVGFLAMIIVSSAVTAVYWGISQGGWTMYALTVPVWFAATMGMKLFVKEARKPRLWGVPLVPWLPSASIAANVLSPAGLDRRAVIHKIWDMDN</sequence>
<gene>
    <name evidence="7" type="ORF">COCNU_06G020600</name>
</gene>
<dbReference type="GO" id="GO:0015189">
    <property type="term" value="F:L-lysine transmembrane transporter activity"/>
    <property type="evidence" value="ECO:0007669"/>
    <property type="project" value="TreeGrafter"/>
</dbReference>
<dbReference type="PANTHER" id="PTHR43243">
    <property type="entry name" value="INNER MEMBRANE TRANSPORTER YGJI-RELATED"/>
    <property type="match status" value="1"/>
</dbReference>
<dbReference type="Proteomes" id="UP000797356">
    <property type="component" value="Chromosome 6"/>
</dbReference>
<comment type="subcellular location">
    <subcellularLocation>
        <location evidence="1">Membrane</location>
        <topology evidence="1">Multi-pass membrane protein</topology>
    </subcellularLocation>
</comment>